<reference evidence="4 5" key="1">
    <citation type="submission" date="2019-07" db="EMBL/GenBank/DDBJ databases">
        <title>The pathways for chlorine oxyanion respiration interact through the shared metabolite chlorate.</title>
        <authorList>
            <person name="Barnum T.P."/>
            <person name="Cheng Y."/>
            <person name="Hill K.A."/>
            <person name="Lucas L.N."/>
            <person name="Carlson H.K."/>
            <person name="Coates J.D."/>
        </authorList>
    </citation>
    <scope>NUCLEOTIDE SEQUENCE [LARGE SCALE GENOMIC DNA]</scope>
    <source>
        <strain evidence="4 5">SFB-3</strain>
    </source>
</reference>
<dbReference type="PANTHER" id="PTHR45586:SF1">
    <property type="entry name" value="LIPOPOLYSACCHARIDE ASSEMBLY PROTEIN B"/>
    <property type="match status" value="1"/>
</dbReference>
<dbReference type="PANTHER" id="PTHR45586">
    <property type="entry name" value="TPR REPEAT-CONTAINING PROTEIN PA4667"/>
    <property type="match status" value="1"/>
</dbReference>
<keyword evidence="3" id="KW-0732">Signal</keyword>
<dbReference type="SUPFAM" id="SSF48452">
    <property type="entry name" value="TPR-like"/>
    <property type="match status" value="2"/>
</dbReference>
<sequence length="581" mass="63096">MSLTSTLRRPLLRLAMLMAAGFAPSVVSAQAAATEPLPEPVAADVLPQVGMPGQVLLPQVLYGVLLAEIAGARGRVDVAVPVYLELVQLTRDVRVAQRATEVALYARRLDAAQQAAAVWVELDPESTDAKRVLAGTMGGGNVSNKQIAMRLAEALATSGARLPGDLLSLNRVLSRMPDKAAVRQIVERVTEPYLDYAEAHFARAHSAFAARDEAASLRALDEAIRLRPAWDQPLLLKAQIQHGTNPALAAKTLATYLEQNPDSLAARRAYGRALVSVKDYVQARQAFEAVLVQEPDDQSSRYAAAMIALEVQDLAAAEQHLEHLQGDGYPDKDAIQMALGQVLEARGDQAGALAHYDAVAQSPRRERAQLQIARMLSQGGAVDEARARLQALGSNPDERLNYLLLEAQMLRDAGQLDTALQVADDGLQGAPDNADLLYESAMLLERLGRIEAMEGRLRKLIALKPDYAHAYNALGYSLADRSLRLDEAEQLIRKAVELSPGDPFIMDSLGWVRFRQGHLADARSILEKAYTLRADPEIAAHLGEVLWSLGDQKTARETWQAAAAKHPDSSALKAVMRRFGL</sequence>
<evidence type="ECO:0000313" key="4">
    <source>
        <dbReference type="EMBL" id="TVO52712.1"/>
    </source>
</evidence>
<dbReference type="RefSeq" id="WP_144310796.1">
    <property type="nucleotide sequence ID" value="NZ_VMNK01000016.1"/>
</dbReference>
<proteinExistence type="predicted"/>
<dbReference type="OrthoDB" id="9766710at2"/>
<dbReference type="EMBL" id="VMNK01000016">
    <property type="protein sequence ID" value="TVO52712.1"/>
    <property type="molecule type" value="Genomic_DNA"/>
</dbReference>
<gene>
    <name evidence="4" type="ORF">FHP91_17420</name>
</gene>
<comment type="caution">
    <text evidence="4">The sequence shown here is derived from an EMBL/GenBank/DDBJ whole genome shotgun (WGS) entry which is preliminary data.</text>
</comment>
<dbReference type="AlphaFoldDB" id="A0A557QIH7"/>
<evidence type="ECO:0000313" key="5">
    <source>
        <dbReference type="Proteomes" id="UP000319502"/>
    </source>
</evidence>
<accession>A0A557QIH7</accession>
<keyword evidence="2" id="KW-0802">TPR repeat</keyword>
<dbReference type="Pfam" id="PF13432">
    <property type="entry name" value="TPR_16"/>
    <property type="match status" value="2"/>
</dbReference>
<feature type="chain" id="PRO_5021720213" evidence="3">
    <location>
        <begin position="30"/>
        <end position="581"/>
    </location>
</feature>
<dbReference type="InterPro" id="IPR011990">
    <property type="entry name" value="TPR-like_helical_dom_sf"/>
</dbReference>
<dbReference type="Pfam" id="PF14559">
    <property type="entry name" value="TPR_19"/>
    <property type="match status" value="1"/>
</dbReference>
<evidence type="ECO:0000256" key="2">
    <source>
        <dbReference type="ARBA" id="ARBA00022803"/>
    </source>
</evidence>
<feature type="signal peptide" evidence="3">
    <location>
        <begin position="1"/>
        <end position="29"/>
    </location>
</feature>
<dbReference type="InterPro" id="IPR019734">
    <property type="entry name" value="TPR_rpt"/>
</dbReference>
<protein>
    <submittedName>
        <fullName evidence="4">Tetratricopeptide repeat protein</fullName>
    </submittedName>
</protein>
<keyword evidence="5" id="KW-1185">Reference proteome</keyword>
<organism evidence="4 5">
    <name type="scientific">Denitromonas halophila</name>
    <dbReference type="NCBI Taxonomy" id="1629404"/>
    <lineage>
        <taxon>Bacteria</taxon>
        <taxon>Pseudomonadati</taxon>
        <taxon>Pseudomonadota</taxon>
        <taxon>Betaproteobacteria</taxon>
        <taxon>Rhodocyclales</taxon>
        <taxon>Zoogloeaceae</taxon>
        <taxon>Denitromonas</taxon>
    </lineage>
</organism>
<dbReference type="Gene3D" id="1.25.40.10">
    <property type="entry name" value="Tetratricopeptide repeat domain"/>
    <property type="match status" value="3"/>
</dbReference>
<dbReference type="Proteomes" id="UP000319502">
    <property type="component" value="Unassembled WGS sequence"/>
</dbReference>
<name>A0A557QIH7_9RHOO</name>
<dbReference type="InterPro" id="IPR051012">
    <property type="entry name" value="CellSynth/LPSAsmb/PSIAsmb"/>
</dbReference>
<keyword evidence="1" id="KW-0677">Repeat</keyword>
<evidence type="ECO:0000256" key="3">
    <source>
        <dbReference type="SAM" id="SignalP"/>
    </source>
</evidence>
<evidence type="ECO:0000256" key="1">
    <source>
        <dbReference type="ARBA" id="ARBA00022737"/>
    </source>
</evidence>
<dbReference type="SMART" id="SM00028">
    <property type="entry name" value="TPR"/>
    <property type="match status" value="5"/>
</dbReference>